<accession>A0AAU7JJD9</accession>
<feature type="domain" description="Glycosyltransferase subfamily 4-like N-terminal" evidence="2">
    <location>
        <begin position="38"/>
        <end position="162"/>
    </location>
</feature>
<dbReference type="Gene3D" id="3.40.50.2000">
    <property type="entry name" value="Glycogen Phosphorylase B"/>
    <property type="match status" value="2"/>
</dbReference>
<dbReference type="PANTHER" id="PTHR46401:SF2">
    <property type="entry name" value="GLYCOSYLTRANSFERASE WBBK-RELATED"/>
    <property type="match status" value="1"/>
</dbReference>
<dbReference type="Pfam" id="PF13579">
    <property type="entry name" value="Glyco_trans_4_4"/>
    <property type="match status" value="1"/>
</dbReference>
<dbReference type="InterPro" id="IPR028098">
    <property type="entry name" value="Glyco_trans_4-like_N"/>
</dbReference>
<evidence type="ECO:0000313" key="3">
    <source>
        <dbReference type="EMBL" id="XBO40184.1"/>
    </source>
</evidence>
<gene>
    <name evidence="3" type="ORF">ABEG18_05230</name>
</gene>
<dbReference type="RefSeq" id="WP_406857039.1">
    <property type="nucleotide sequence ID" value="NZ_CP157484.1"/>
</dbReference>
<dbReference type="AlphaFoldDB" id="A0AAU7JJD9"/>
<reference evidence="3" key="1">
    <citation type="submission" date="2024-05" db="EMBL/GenBank/DDBJ databases">
        <authorList>
            <person name="Kim S."/>
            <person name="Heo J."/>
            <person name="Choi H."/>
            <person name="Choi Y."/>
            <person name="Kwon S.-W."/>
            <person name="Kim Y."/>
        </authorList>
    </citation>
    <scope>NUCLEOTIDE SEQUENCE</scope>
    <source>
        <strain evidence="3">KACC 23698</strain>
    </source>
</reference>
<name>A0AAU7JJD9_9HYPH</name>
<dbReference type="SUPFAM" id="SSF53756">
    <property type="entry name" value="UDP-Glycosyltransferase/glycogen phosphorylase"/>
    <property type="match status" value="1"/>
</dbReference>
<proteinExistence type="predicted"/>
<dbReference type="EMBL" id="CP157484">
    <property type="protein sequence ID" value="XBO40184.1"/>
    <property type="molecule type" value="Genomic_DNA"/>
</dbReference>
<protein>
    <submittedName>
        <fullName evidence="3">Glycosyltransferase</fullName>
    </submittedName>
</protein>
<evidence type="ECO:0000259" key="2">
    <source>
        <dbReference type="Pfam" id="PF13579"/>
    </source>
</evidence>
<keyword evidence="1" id="KW-0808">Transferase</keyword>
<organism evidence="3">
    <name type="scientific">Alsobacter sp. KACC 23698</name>
    <dbReference type="NCBI Taxonomy" id="3149229"/>
    <lineage>
        <taxon>Bacteria</taxon>
        <taxon>Pseudomonadati</taxon>
        <taxon>Pseudomonadota</taxon>
        <taxon>Alphaproteobacteria</taxon>
        <taxon>Hyphomicrobiales</taxon>
        <taxon>Alsobacteraceae</taxon>
        <taxon>Alsobacter</taxon>
    </lineage>
</organism>
<dbReference type="CDD" id="cd03801">
    <property type="entry name" value="GT4_PimA-like"/>
    <property type="match status" value="1"/>
</dbReference>
<evidence type="ECO:0000256" key="1">
    <source>
        <dbReference type="ARBA" id="ARBA00022679"/>
    </source>
</evidence>
<dbReference type="GO" id="GO:0009103">
    <property type="term" value="P:lipopolysaccharide biosynthetic process"/>
    <property type="evidence" value="ECO:0007669"/>
    <property type="project" value="TreeGrafter"/>
</dbReference>
<dbReference type="Pfam" id="PF13692">
    <property type="entry name" value="Glyco_trans_1_4"/>
    <property type="match status" value="1"/>
</dbReference>
<dbReference type="PANTHER" id="PTHR46401">
    <property type="entry name" value="GLYCOSYLTRANSFERASE WBBK-RELATED"/>
    <property type="match status" value="1"/>
</dbReference>
<dbReference type="GO" id="GO:0016757">
    <property type="term" value="F:glycosyltransferase activity"/>
    <property type="evidence" value="ECO:0007669"/>
    <property type="project" value="UniProtKB-ARBA"/>
</dbReference>
<sequence>MTVVLTYWGQRGGSYFTGCLAARMAQVLGPERLIVSGRATNPDLEMLAPPGVRTVHMRIPLFSSRDPRAWATGLKDVAGFPSFLAAEKPSHVVVAMNHLLAWPLVSRRPAGTKLVYVVHDVSPHPGDYGAVFQRFTQRKLLAQADIVVALSEASAAELRRLPAGEGGLRAGQPLVVAPIAGVSPVETATPKRVTPGEPVRFLLLGRMIHYKGLQLLADSVRQLPADGSWTLTVAGQAKADQQAAIEALARDAPAVRLQSGWLDRSAFVDLIAEHHVLLCPYTEASQSGVIPEAMSRATPSIVTPVGALPEQVGGSPPAAGLIAADVTAEAFAAAMLSIIRDPGRVEELSRGAVDRLAMTRAADPWPEILRGA</sequence>